<accession>A0A4R1F9L7</accession>
<dbReference type="InterPro" id="IPR058593">
    <property type="entry name" value="ARB_07466-like_C"/>
</dbReference>
<dbReference type="STRING" id="1210063.GCA_001612665_06477"/>
<evidence type="ECO:0000259" key="1">
    <source>
        <dbReference type="Pfam" id="PF26571"/>
    </source>
</evidence>
<reference evidence="2 3" key="1">
    <citation type="submission" date="2019-03" db="EMBL/GenBank/DDBJ databases">
        <title>Genomic Encyclopedia of Type Strains, Phase IV (KMG-IV): sequencing the most valuable type-strain genomes for metagenomic binning, comparative biology and taxonomic classification.</title>
        <authorList>
            <person name="Goeker M."/>
        </authorList>
    </citation>
    <scope>NUCLEOTIDE SEQUENCE [LARGE SCALE GENOMIC DNA]</scope>
    <source>
        <strain evidence="2 3">DSM 44684</strain>
    </source>
</reference>
<organism evidence="2 3">
    <name type="scientific">Nocardia alba</name>
    <dbReference type="NCBI Taxonomy" id="225051"/>
    <lineage>
        <taxon>Bacteria</taxon>
        <taxon>Bacillati</taxon>
        <taxon>Actinomycetota</taxon>
        <taxon>Actinomycetes</taxon>
        <taxon>Mycobacteriales</taxon>
        <taxon>Nocardiaceae</taxon>
        <taxon>Nocardia</taxon>
    </lineage>
</organism>
<dbReference type="AlphaFoldDB" id="A0A4R1F9L7"/>
<gene>
    <name evidence="2" type="ORF">DFR71_6121</name>
</gene>
<sequence length="213" mass="22580">MIYIVTASHRKPSAPKSRLPLAVCSLAATVPGMLMMVMRPGAAEVEAVASVEPLSTSAIELDPIAAAPMHDAPQPGPIVRADDEMAALSALKVKVLCGTEFNGTLPHVAQVGNLLQKMFGVSDIGGAHGRYDGDHGAGQALDVMTGNLALGNTIADFVLANKARFGVTYVIWQQRYNDGNGWSYMEDRGSPTQNHYDHVHISFQSSHAANIAC</sequence>
<proteinExistence type="predicted"/>
<evidence type="ECO:0000313" key="2">
    <source>
        <dbReference type="EMBL" id="TCJ90230.1"/>
    </source>
</evidence>
<comment type="caution">
    <text evidence="2">The sequence shown here is derived from an EMBL/GenBank/DDBJ whole genome shotgun (WGS) entry which is preliminary data.</text>
</comment>
<evidence type="ECO:0000313" key="3">
    <source>
        <dbReference type="Proteomes" id="UP000294856"/>
    </source>
</evidence>
<name>A0A4R1F9L7_9NOCA</name>
<protein>
    <recommendedName>
        <fullName evidence="1">ARB-07466-like C-terminal domain-containing protein</fullName>
    </recommendedName>
</protein>
<dbReference type="EMBL" id="SMFR01000007">
    <property type="protein sequence ID" value="TCJ90230.1"/>
    <property type="molecule type" value="Genomic_DNA"/>
</dbReference>
<dbReference type="Proteomes" id="UP000294856">
    <property type="component" value="Unassembled WGS sequence"/>
</dbReference>
<dbReference type="Pfam" id="PF26571">
    <property type="entry name" value="VldE"/>
    <property type="match status" value="1"/>
</dbReference>
<feature type="domain" description="ARB-07466-like C-terminal" evidence="1">
    <location>
        <begin position="103"/>
        <end position="196"/>
    </location>
</feature>
<keyword evidence="3" id="KW-1185">Reference proteome</keyword>